<dbReference type="PANTHER" id="PTHR45228:SF5">
    <property type="entry name" value="CYCLIC DI-GMP PHOSPHODIESTERASE VC_1348-RELATED"/>
    <property type="match status" value="1"/>
</dbReference>
<name>A0A7W7Y499_9BACT</name>
<proteinExistence type="predicted"/>
<evidence type="ECO:0000259" key="1">
    <source>
        <dbReference type="PROSITE" id="PS51832"/>
    </source>
</evidence>
<protein>
    <submittedName>
        <fullName evidence="2">Response regulator RpfG family c-di-GMP phosphodiesterase</fullName>
    </submittedName>
</protein>
<sequence>MKAHIELYDRSRHLESLVQEKTQHLVEQTQELHRTRLEIISSLGRAAEYRDNETGMHVIRMGHYSRLLALKAGFILREAEQIMHAAIMHDVGKIGIRDEILLKPGKLTPEEFEHIKTHPEIGAKIIGEHDFELLELSRTIALTHHEKWNGKGYPHGLQGE</sequence>
<dbReference type="EMBL" id="JACHID010000004">
    <property type="protein sequence ID" value="MBB5021552.1"/>
    <property type="molecule type" value="Genomic_DNA"/>
</dbReference>
<dbReference type="Pfam" id="PF13487">
    <property type="entry name" value="HD_5"/>
    <property type="match status" value="1"/>
</dbReference>
<dbReference type="CDD" id="cd00077">
    <property type="entry name" value="HDc"/>
    <property type="match status" value="1"/>
</dbReference>
<dbReference type="Proteomes" id="UP000528322">
    <property type="component" value="Unassembled WGS sequence"/>
</dbReference>
<accession>A0A7W7Y499</accession>
<dbReference type="InterPro" id="IPR003607">
    <property type="entry name" value="HD/PDEase_dom"/>
</dbReference>
<evidence type="ECO:0000313" key="2">
    <source>
        <dbReference type="EMBL" id="MBB5021552.1"/>
    </source>
</evidence>
<dbReference type="PROSITE" id="PS51832">
    <property type="entry name" value="HD_GYP"/>
    <property type="match status" value="1"/>
</dbReference>
<dbReference type="InterPro" id="IPR052020">
    <property type="entry name" value="Cyclic_di-GMP/3'3'-cGAMP_PDE"/>
</dbReference>
<reference evidence="2 3" key="1">
    <citation type="submission" date="2020-08" db="EMBL/GenBank/DDBJ databases">
        <title>Genomic Encyclopedia of Type Strains, Phase IV (KMG-IV): sequencing the most valuable type-strain genomes for metagenomic binning, comparative biology and taxonomic classification.</title>
        <authorList>
            <person name="Goeker M."/>
        </authorList>
    </citation>
    <scope>NUCLEOTIDE SEQUENCE [LARGE SCALE GENOMIC DNA]</scope>
    <source>
        <strain evidence="2 3">DSM 22071</strain>
    </source>
</reference>
<dbReference type="Gene3D" id="1.10.3210.10">
    <property type="entry name" value="Hypothetical protein af1432"/>
    <property type="match status" value="1"/>
</dbReference>
<organism evidence="2 3">
    <name type="scientific">Desulfurispira natronophila</name>
    <dbReference type="NCBI Taxonomy" id="682562"/>
    <lineage>
        <taxon>Bacteria</taxon>
        <taxon>Pseudomonadati</taxon>
        <taxon>Chrysiogenota</taxon>
        <taxon>Chrysiogenia</taxon>
        <taxon>Chrysiogenales</taxon>
        <taxon>Chrysiogenaceae</taxon>
        <taxon>Desulfurispira</taxon>
    </lineage>
</organism>
<gene>
    <name evidence="2" type="ORF">HNR37_000864</name>
</gene>
<evidence type="ECO:0000313" key="3">
    <source>
        <dbReference type="Proteomes" id="UP000528322"/>
    </source>
</evidence>
<comment type="caution">
    <text evidence="2">The sequence shown here is derived from an EMBL/GenBank/DDBJ whole genome shotgun (WGS) entry which is preliminary data.</text>
</comment>
<dbReference type="InterPro" id="IPR037522">
    <property type="entry name" value="HD_GYP_dom"/>
</dbReference>
<keyword evidence="3" id="KW-1185">Reference proteome</keyword>
<dbReference type="PANTHER" id="PTHR45228">
    <property type="entry name" value="CYCLIC DI-GMP PHOSPHODIESTERASE TM_0186-RELATED"/>
    <property type="match status" value="1"/>
</dbReference>
<dbReference type="AlphaFoldDB" id="A0A7W7Y499"/>
<dbReference type="SUPFAM" id="SSF109604">
    <property type="entry name" value="HD-domain/PDEase-like"/>
    <property type="match status" value="1"/>
</dbReference>
<feature type="domain" description="HD-GYP" evidence="1">
    <location>
        <begin position="32"/>
        <end position="160"/>
    </location>
</feature>